<proteinExistence type="predicted"/>
<comment type="caution">
    <text evidence="1">The sequence shown here is derived from an EMBL/GenBank/DDBJ whole genome shotgun (WGS) entry which is preliminary data.</text>
</comment>
<gene>
    <name evidence="1" type="ORF">CRG98_026022</name>
</gene>
<dbReference type="EMBL" id="PGOL01001850">
    <property type="protein sequence ID" value="PKI53572.1"/>
    <property type="molecule type" value="Genomic_DNA"/>
</dbReference>
<organism evidence="1 2">
    <name type="scientific">Punica granatum</name>
    <name type="common">Pomegranate</name>
    <dbReference type="NCBI Taxonomy" id="22663"/>
    <lineage>
        <taxon>Eukaryota</taxon>
        <taxon>Viridiplantae</taxon>
        <taxon>Streptophyta</taxon>
        <taxon>Embryophyta</taxon>
        <taxon>Tracheophyta</taxon>
        <taxon>Spermatophyta</taxon>
        <taxon>Magnoliopsida</taxon>
        <taxon>eudicotyledons</taxon>
        <taxon>Gunneridae</taxon>
        <taxon>Pentapetalae</taxon>
        <taxon>rosids</taxon>
        <taxon>malvids</taxon>
        <taxon>Myrtales</taxon>
        <taxon>Lythraceae</taxon>
        <taxon>Punica</taxon>
    </lineage>
</organism>
<evidence type="ECO:0000313" key="1">
    <source>
        <dbReference type="EMBL" id="PKI53572.1"/>
    </source>
</evidence>
<dbReference type="AlphaFoldDB" id="A0A2I0JBD3"/>
<reference evidence="1 2" key="1">
    <citation type="submission" date="2017-11" db="EMBL/GenBank/DDBJ databases">
        <title>De-novo sequencing of pomegranate (Punica granatum L.) genome.</title>
        <authorList>
            <person name="Akparov Z."/>
            <person name="Amiraslanov A."/>
            <person name="Hajiyeva S."/>
            <person name="Abbasov M."/>
            <person name="Kaur K."/>
            <person name="Hamwieh A."/>
            <person name="Solovyev V."/>
            <person name="Salamov A."/>
            <person name="Braich B."/>
            <person name="Kosarev P."/>
            <person name="Mahmoud A."/>
            <person name="Hajiyev E."/>
            <person name="Babayeva S."/>
            <person name="Izzatullayeva V."/>
            <person name="Mammadov A."/>
            <person name="Mammadov A."/>
            <person name="Sharifova S."/>
            <person name="Ojaghi J."/>
            <person name="Eynullazada K."/>
            <person name="Bayramov B."/>
            <person name="Abdulazimova A."/>
            <person name="Shahmuradov I."/>
        </authorList>
    </citation>
    <scope>NUCLEOTIDE SEQUENCE [LARGE SCALE GENOMIC DNA]</scope>
    <source>
        <strain evidence="2">cv. AG2017</strain>
        <tissue evidence="1">Leaf</tissue>
    </source>
</reference>
<sequence>MASPLRSSMSFGASEDLGGGSVPKGKAFYPQNHGIPILDGIPRYYFFSFFFWWWWWGVAEGDDCPCQPPQSILATDLSHRLVWYSYRSCGIVG</sequence>
<name>A0A2I0JBD3_PUNGR</name>
<dbReference type="Proteomes" id="UP000233551">
    <property type="component" value="Unassembled WGS sequence"/>
</dbReference>
<keyword evidence="2" id="KW-1185">Reference proteome</keyword>
<accession>A0A2I0JBD3</accession>
<protein>
    <submittedName>
        <fullName evidence="1">Uncharacterized protein</fullName>
    </submittedName>
</protein>
<evidence type="ECO:0000313" key="2">
    <source>
        <dbReference type="Proteomes" id="UP000233551"/>
    </source>
</evidence>